<keyword evidence="2" id="KW-1185">Reference proteome</keyword>
<accession>A0ACB5T172</accession>
<gene>
    <name evidence="1" type="ORF">Amon02_000359400</name>
</gene>
<reference evidence="1" key="1">
    <citation type="submission" date="2023-04" db="EMBL/GenBank/DDBJ databases">
        <title>Ambrosiozyma monospora NBRC 10751.</title>
        <authorList>
            <person name="Ichikawa N."/>
            <person name="Sato H."/>
            <person name="Tonouchi N."/>
        </authorList>
    </citation>
    <scope>NUCLEOTIDE SEQUENCE</scope>
    <source>
        <strain evidence="1">NBRC 10751</strain>
    </source>
</reference>
<dbReference type="EMBL" id="BSXS01002314">
    <property type="protein sequence ID" value="GME78752.1"/>
    <property type="molecule type" value="Genomic_DNA"/>
</dbReference>
<sequence length="165" mass="18911">MFASRILRKRLQPLVLRSKYQSPYYLRWSSTCVLPDKAKTIEKFDFKHYTHTIQDINKSIDSFIDHEITLNGWLDGAPRKISKNLVFVHFRDFNGDLVQVVCKDDTISQALRSMKPEDSISITGKVGVKKAKNADAEKSWELVTSHLEVLNIANVKVTQLDSLNC</sequence>
<comment type="caution">
    <text evidence="1">The sequence shown here is derived from an EMBL/GenBank/DDBJ whole genome shotgun (WGS) entry which is preliminary data.</text>
</comment>
<evidence type="ECO:0000313" key="2">
    <source>
        <dbReference type="Proteomes" id="UP001165064"/>
    </source>
</evidence>
<protein>
    <submittedName>
        <fullName evidence="1">Unnamed protein product</fullName>
    </submittedName>
</protein>
<name>A0ACB5T172_AMBMO</name>
<organism evidence="1 2">
    <name type="scientific">Ambrosiozyma monospora</name>
    <name type="common">Yeast</name>
    <name type="synonym">Endomycopsis monosporus</name>
    <dbReference type="NCBI Taxonomy" id="43982"/>
    <lineage>
        <taxon>Eukaryota</taxon>
        <taxon>Fungi</taxon>
        <taxon>Dikarya</taxon>
        <taxon>Ascomycota</taxon>
        <taxon>Saccharomycotina</taxon>
        <taxon>Pichiomycetes</taxon>
        <taxon>Pichiales</taxon>
        <taxon>Pichiaceae</taxon>
        <taxon>Ambrosiozyma</taxon>
    </lineage>
</organism>
<proteinExistence type="predicted"/>
<evidence type="ECO:0000313" key="1">
    <source>
        <dbReference type="EMBL" id="GME78752.1"/>
    </source>
</evidence>
<dbReference type="Proteomes" id="UP001165064">
    <property type="component" value="Unassembled WGS sequence"/>
</dbReference>